<keyword evidence="2" id="KW-0732">Signal</keyword>
<comment type="similarity">
    <text evidence="1">Belongs to the peptidase M28 family. M28B subfamily.</text>
</comment>
<proteinExistence type="inferred from homology"/>
<dbReference type="AlphaFoldDB" id="A0A5N7C7S7"/>
<dbReference type="Proteomes" id="UP000326877">
    <property type="component" value="Unassembled WGS sequence"/>
</dbReference>
<dbReference type="Pfam" id="PF04389">
    <property type="entry name" value="Peptidase_M28"/>
    <property type="match status" value="1"/>
</dbReference>
<dbReference type="PANTHER" id="PTHR10404">
    <property type="entry name" value="N-ACETYLATED-ALPHA-LINKED ACIDIC DIPEPTIDASE"/>
    <property type="match status" value="1"/>
</dbReference>
<dbReference type="InterPro" id="IPR007484">
    <property type="entry name" value="Peptidase_M28"/>
</dbReference>
<protein>
    <recommendedName>
        <fullName evidence="6">Glutamate carboxypeptidase</fullName>
    </recommendedName>
</protein>
<dbReference type="InterPro" id="IPR007365">
    <property type="entry name" value="TFR-like_dimer_dom"/>
</dbReference>
<dbReference type="InterPro" id="IPR036757">
    <property type="entry name" value="TFR-like_dimer_dom_sf"/>
</dbReference>
<dbReference type="GO" id="GO:0004180">
    <property type="term" value="F:carboxypeptidase activity"/>
    <property type="evidence" value="ECO:0007669"/>
    <property type="project" value="TreeGrafter"/>
</dbReference>
<dbReference type="PANTHER" id="PTHR10404:SF46">
    <property type="entry name" value="VACUOLAR PROTEIN SORTING-ASSOCIATED PROTEIN 70"/>
    <property type="match status" value="1"/>
</dbReference>
<evidence type="ECO:0008006" key="6">
    <source>
        <dbReference type="Google" id="ProtNLM"/>
    </source>
</evidence>
<gene>
    <name evidence="5" type="ORF">BDV23DRAFT_183683</name>
</gene>
<organism evidence="5">
    <name type="scientific">Petromyces alliaceus</name>
    <name type="common">Aspergillus alliaceus</name>
    <dbReference type="NCBI Taxonomy" id="209559"/>
    <lineage>
        <taxon>Eukaryota</taxon>
        <taxon>Fungi</taxon>
        <taxon>Dikarya</taxon>
        <taxon>Ascomycota</taxon>
        <taxon>Pezizomycotina</taxon>
        <taxon>Eurotiomycetes</taxon>
        <taxon>Eurotiomycetidae</taxon>
        <taxon>Eurotiales</taxon>
        <taxon>Aspergillaceae</taxon>
        <taxon>Aspergillus</taxon>
        <taxon>Aspergillus subgen. Circumdati</taxon>
    </lineage>
</organism>
<dbReference type="SUPFAM" id="SSF52025">
    <property type="entry name" value="PA domain"/>
    <property type="match status" value="1"/>
</dbReference>
<dbReference type="Gene3D" id="3.40.630.10">
    <property type="entry name" value="Zn peptidases"/>
    <property type="match status" value="2"/>
</dbReference>
<evidence type="ECO:0000259" key="3">
    <source>
        <dbReference type="Pfam" id="PF04253"/>
    </source>
</evidence>
<dbReference type="SUPFAM" id="SSF53187">
    <property type="entry name" value="Zn-dependent exopeptidases"/>
    <property type="match status" value="1"/>
</dbReference>
<dbReference type="Gene3D" id="1.20.930.40">
    <property type="entry name" value="Transferrin receptor-like, dimerisation domain"/>
    <property type="match status" value="1"/>
</dbReference>
<dbReference type="SUPFAM" id="SSF47672">
    <property type="entry name" value="Transferrin receptor-like dimerisation domain"/>
    <property type="match status" value="1"/>
</dbReference>
<reference evidence="5" key="1">
    <citation type="submission" date="2019-04" db="EMBL/GenBank/DDBJ databases">
        <title>Friends and foes A comparative genomics studyof 23 Aspergillus species from section Flavi.</title>
        <authorList>
            <consortium name="DOE Joint Genome Institute"/>
            <person name="Kjaerbolling I."/>
            <person name="Vesth T."/>
            <person name="Frisvad J.C."/>
            <person name="Nybo J.L."/>
            <person name="Theobald S."/>
            <person name="Kildgaard S."/>
            <person name="Isbrandt T."/>
            <person name="Kuo A."/>
            <person name="Sato A."/>
            <person name="Lyhne E.K."/>
            <person name="Kogle M.E."/>
            <person name="Wiebenga A."/>
            <person name="Kun R.S."/>
            <person name="Lubbers R.J."/>
            <person name="Makela M.R."/>
            <person name="Barry K."/>
            <person name="Chovatia M."/>
            <person name="Clum A."/>
            <person name="Daum C."/>
            <person name="Haridas S."/>
            <person name="He G."/>
            <person name="LaButti K."/>
            <person name="Lipzen A."/>
            <person name="Mondo S."/>
            <person name="Riley R."/>
            <person name="Salamov A."/>
            <person name="Simmons B.A."/>
            <person name="Magnuson J.K."/>
            <person name="Henrissat B."/>
            <person name="Mortensen U.H."/>
            <person name="Larsen T.O."/>
            <person name="Devries R.P."/>
            <person name="Grigoriev I.V."/>
            <person name="Machida M."/>
            <person name="Baker S.E."/>
            <person name="Andersen M.R."/>
        </authorList>
    </citation>
    <scope>NUCLEOTIDE SEQUENCE [LARGE SCALE GENOMIC DNA]</scope>
    <source>
        <strain evidence="5">IBT 14317</strain>
    </source>
</reference>
<evidence type="ECO:0000256" key="2">
    <source>
        <dbReference type="SAM" id="SignalP"/>
    </source>
</evidence>
<name>A0A5N7C7S7_PETAA</name>
<feature type="signal peptide" evidence="2">
    <location>
        <begin position="1"/>
        <end position="25"/>
    </location>
</feature>
<dbReference type="Pfam" id="PF04253">
    <property type="entry name" value="TFR_dimer"/>
    <property type="match status" value="1"/>
</dbReference>
<feature type="domain" description="Peptidase M28" evidence="4">
    <location>
        <begin position="337"/>
        <end position="520"/>
    </location>
</feature>
<sequence length="699" mass="76334">MEPFRHRPSLKCLAALAVTIPSAVGFQHSQQRHLTTQDYASLGLSPWQRLFDAPKADSIRQCSRYYTNNSHFASQGRRQAEWTQARWEEFGIPQTQLDPHEVEVDFPDGQELTLLDIGNKDKVVLHETSLIEDNIPGPGEDEPPFLPAILGGTLAGNVTAQYVYVNFGLPQDYEDLARVNISVRGKIIITKTVFGSSFLERFNVSVNRVVQMRAAFDMGAVGFIQYTDPQLDGNITEANGYLPFPDGPARPPSMIERGSAGVGDGHSIPAIPISYADAIPILRALNGHGPVADNLGDRWKGGGLEAYGVQYNVGPSPPNIALNLYTNRKYVKRTVHNTIGKIPGREFPNEVIILGGHRDAWGPGAGDAVSGICALSEIARILGAALRRGWAPRRTIMLASWEGEEIGTVGSRGWLKDNISWLNSSLVGYLNVVVAGAGSKFHALGSPLMTNVLRLASEDVPPPGNNVNYWNGAIGMGSGGDANPFQNNYCFSTLDFGLTNAPGEPVFPYHSLFDSEDWIDRFGDPDREYSIFTTKLWLSLATTLSEPLLLPFLAADYGVSLKEMADELRSKAPSTIDLDFSPLYTALEDFHQGCVAHDAYGQSLVQSSQGLAKKSVLNDIKEVNRKYITLERFFADPDKTLGSRAVNLILPGGSYYIHSLGFPQLRDQIGIGNWSGAEEQMNKIIGQIEKATGFLKPGA</sequence>
<dbReference type="EMBL" id="ML735257">
    <property type="protein sequence ID" value="KAE8390186.1"/>
    <property type="molecule type" value="Genomic_DNA"/>
</dbReference>
<dbReference type="Gene3D" id="3.50.30.30">
    <property type="match status" value="2"/>
</dbReference>
<dbReference type="InterPro" id="IPR039373">
    <property type="entry name" value="Peptidase_M28B"/>
</dbReference>
<evidence type="ECO:0000313" key="5">
    <source>
        <dbReference type="EMBL" id="KAE8390186.1"/>
    </source>
</evidence>
<accession>A0A5N7C7S7</accession>
<feature type="domain" description="Transferrin receptor-like dimerisation" evidence="3">
    <location>
        <begin position="578"/>
        <end position="696"/>
    </location>
</feature>
<dbReference type="InterPro" id="IPR046450">
    <property type="entry name" value="PA_dom_sf"/>
</dbReference>
<feature type="chain" id="PRO_5024919759" description="Glutamate carboxypeptidase" evidence="2">
    <location>
        <begin position="26"/>
        <end position="699"/>
    </location>
</feature>
<dbReference type="FunFam" id="3.40.630.10:FF:000101">
    <property type="entry name" value="N-acetylated alpha-linked acidic dipeptidase like 1"/>
    <property type="match status" value="1"/>
</dbReference>
<dbReference type="OrthoDB" id="5841748at2759"/>
<evidence type="ECO:0000259" key="4">
    <source>
        <dbReference type="Pfam" id="PF04389"/>
    </source>
</evidence>
<evidence type="ECO:0000256" key="1">
    <source>
        <dbReference type="ARBA" id="ARBA00005634"/>
    </source>
</evidence>